<dbReference type="AlphaFoldDB" id="A0A2P5D3H8"/>
<comment type="caution">
    <text evidence="2">The sequence shown here is derived from an EMBL/GenBank/DDBJ whole genome shotgun (WGS) entry which is preliminary data.</text>
</comment>
<gene>
    <name evidence="2" type="ORF">PanWU01x14_100140</name>
</gene>
<reference evidence="3" key="1">
    <citation type="submission" date="2016-06" db="EMBL/GenBank/DDBJ databases">
        <title>Parallel loss of symbiosis genes in relatives of nitrogen-fixing non-legume Parasponia.</title>
        <authorList>
            <person name="Van Velzen R."/>
            <person name="Holmer R."/>
            <person name="Bu F."/>
            <person name="Rutten L."/>
            <person name="Van Zeijl A."/>
            <person name="Liu W."/>
            <person name="Santuari L."/>
            <person name="Cao Q."/>
            <person name="Sharma T."/>
            <person name="Shen D."/>
            <person name="Roswanjaya Y."/>
            <person name="Wardhani T."/>
            <person name="Kalhor M.S."/>
            <person name="Jansen J."/>
            <person name="Van den Hoogen J."/>
            <person name="Gungor B."/>
            <person name="Hartog M."/>
            <person name="Hontelez J."/>
            <person name="Verver J."/>
            <person name="Yang W.-C."/>
            <person name="Schijlen E."/>
            <person name="Repin R."/>
            <person name="Schilthuizen M."/>
            <person name="Schranz E."/>
            <person name="Heidstra R."/>
            <person name="Miyata K."/>
            <person name="Fedorova E."/>
            <person name="Kohlen W."/>
            <person name="Bisseling T."/>
            <person name="Smit S."/>
            <person name="Geurts R."/>
        </authorList>
    </citation>
    <scope>NUCLEOTIDE SEQUENCE [LARGE SCALE GENOMIC DNA]</scope>
    <source>
        <strain evidence="3">cv. WU1-14</strain>
    </source>
</reference>
<protein>
    <submittedName>
        <fullName evidence="2">Uncharacterized protein</fullName>
    </submittedName>
</protein>
<accession>A0A2P5D3H8</accession>
<proteinExistence type="predicted"/>
<evidence type="ECO:0000313" key="3">
    <source>
        <dbReference type="Proteomes" id="UP000237105"/>
    </source>
</evidence>
<name>A0A2P5D3H8_PARAD</name>
<dbReference type="EMBL" id="JXTB01000068">
    <property type="protein sequence ID" value="PON67846.1"/>
    <property type="molecule type" value="Genomic_DNA"/>
</dbReference>
<evidence type="ECO:0000256" key="1">
    <source>
        <dbReference type="SAM" id="MobiDB-lite"/>
    </source>
</evidence>
<sequence length="125" mass="14531">HASNYIPTQHKIHEIKLNWTTQKKKKKSNITQLTMTLNFQAWLPFSEPCGVTPPHISSPDRQRPTLQQDQRRRTTQSHSHVGDHHLPGRSSPLKHRTGIQCCFPLSHRLNYVDHDQWLSASPWTS</sequence>
<keyword evidence="3" id="KW-1185">Reference proteome</keyword>
<organism evidence="2 3">
    <name type="scientific">Parasponia andersonii</name>
    <name type="common">Sponia andersonii</name>
    <dbReference type="NCBI Taxonomy" id="3476"/>
    <lineage>
        <taxon>Eukaryota</taxon>
        <taxon>Viridiplantae</taxon>
        <taxon>Streptophyta</taxon>
        <taxon>Embryophyta</taxon>
        <taxon>Tracheophyta</taxon>
        <taxon>Spermatophyta</taxon>
        <taxon>Magnoliopsida</taxon>
        <taxon>eudicotyledons</taxon>
        <taxon>Gunneridae</taxon>
        <taxon>Pentapetalae</taxon>
        <taxon>rosids</taxon>
        <taxon>fabids</taxon>
        <taxon>Rosales</taxon>
        <taxon>Cannabaceae</taxon>
        <taxon>Parasponia</taxon>
    </lineage>
</organism>
<feature type="region of interest" description="Disordered" evidence="1">
    <location>
        <begin position="50"/>
        <end position="95"/>
    </location>
</feature>
<feature type="non-terminal residue" evidence="2">
    <location>
        <position position="1"/>
    </location>
</feature>
<dbReference type="Proteomes" id="UP000237105">
    <property type="component" value="Unassembled WGS sequence"/>
</dbReference>
<dbReference type="OrthoDB" id="10390177at2759"/>
<evidence type="ECO:0000313" key="2">
    <source>
        <dbReference type="EMBL" id="PON67846.1"/>
    </source>
</evidence>